<evidence type="ECO:0000313" key="2">
    <source>
        <dbReference type="EMBL" id="RJX38806.1"/>
    </source>
</evidence>
<protein>
    <submittedName>
        <fullName evidence="2">DUF4871 domain-containing protein</fullName>
    </submittedName>
</protein>
<dbReference type="InterPro" id="IPR032366">
    <property type="entry name" value="DUF4871"/>
</dbReference>
<gene>
    <name evidence="2" type="ORF">D3P09_14835</name>
</gene>
<dbReference type="OrthoDB" id="2381403at2"/>
<feature type="transmembrane region" description="Helical" evidence="1">
    <location>
        <begin position="45"/>
        <end position="66"/>
    </location>
</feature>
<comment type="caution">
    <text evidence="2">The sequence shown here is derived from an EMBL/GenBank/DDBJ whole genome shotgun (WGS) entry which is preliminary data.</text>
</comment>
<keyword evidence="1" id="KW-0812">Transmembrane</keyword>
<dbReference type="Proteomes" id="UP000267798">
    <property type="component" value="Unassembled WGS sequence"/>
</dbReference>
<sequence length="306" mass="34498">MSMSKHDRSWEDRLAESPFDSSRFTEELKENVRSRVKGGAVRRSLRVPAVLLGAVAFIGLVIFYAMDGSSLFSRGEQIEARQAYYRDGQLLLEAFPDPELKAGISYGYLFHFAAPFEELRGKTLSLEAVHLRTGERTKAVEPFVVEAPSSGYEGLERWTASFALPLPGMWRYEFTLDGEHYADVVLEVAEPDWSLTPTFSKETYELRGIPGTIAFVDPGFIANQHNKYMWFFLDRNLAQKGDFEVKAVREGSDKLLSILKYGPAGSYDRLPSSMMLPEPGKWRLLPYMNGKLIGSIVVDVAKNEES</sequence>
<keyword evidence="1" id="KW-1133">Transmembrane helix</keyword>
<reference evidence="2 3" key="1">
    <citation type="submission" date="2018-09" db="EMBL/GenBank/DDBJ databases">
        <title>Paenibacillus aracenensis nov. sp. isolated from a cave in southern Spain.</title>
        <authorList>
            <person name="Jurado V."/>
            <person name="Gutierrez-Patricio S."/>
            <person name="Gonzalez-Pimentel J.L."/>
            <person name="Miller A.Z."/>
            <person name="Laiz L."/>
            <person name="Saiz-Jimenez C."/>
        </authorList>
    </citation>
    <scope>NUCLEOTIDE SEQUENCE [LARGE SCALE GENOMIC DNA]</scope>
    <source>
        <strain evidence="2 3">JCM 19203</strain>
    </source>
</reference>
<dbReference type="Gene3D" id="2.60.40.3830">
    <property type="match status" value="2"/>
</dbReference>
<organism evidence="2 3">
    <name type="scientific">Paenibacillus pinisoli</name>
    <dbReference type="NCBI Taxonomy" id="1276110"/>
    <lineage>
        <taxon>Bacteria</taxon>
        <taxon>Bacillati</taxon>
        <taxon>Bacillota</taxon>
        <taxon>Bacilli</taxon>
        <taxon>Bacillales</taxon>
        <taxon>Paenibacillaceae</taxon>
        <taxon>Paenibacillus</taxon>
    </lineage>
</organism>
<evidence type="ECO:0000313" key="3">
    <source>
        <dbReference type="Proteomes" id="UP000267798"/>
    </source>
</evidence>
<accession>A0A3A6PGH7</accession>
<name>A0A3A6PGH7_9BACL</name>
<dbReference type="Pfam" id="PF16167">
    <property type="entry name" value="DUF4871"/>
    <property type="match status" value="1"/>
</dbReference>
<dbReference type="AlphaFoldDB" id="A0A3A6PGH7"/>
<keyword evidence="1" id="KW-0472">Membrane</keyword>
<keyword evidence="3" id="KW-1185">Reference proteome</keyword>
<evidence type="ECO:0000256" key="1">
    <source>
        <dbReference type="SAM" id="Phobius"/>
    </source>
</evidence>
<proteinExistence type="predicted"/>
<dbReference type="EMBL" id="QXQB01000003">
    <property type="protein sequence ID" value="RJX38806.1"/>
    <property type="molecule type" value="Genomic_DNA"/>
</dbReference>